<dbReference type="AlphaFoldDB" id="A0A565BI17"/>
<evidence type="ECO:0000313" key="1">
    <source>
        <dbReference type="EMBL" id="VVB00964.1"/>
    </source>
</evidence>
<dbReference type="EMBL" id="CABITT030000004">
    <property type="protein sequence ID" value="VVB00964.1"/>
    <property type="molecule type" value="Genomic_DNA"/>
</dbReference>
<gene>
    <name evidence="1" type="ORF">ANE_LOCUS11408</name>
</gene>
<dbReference type="Proteomes" id="UP000489600">
    <property type="component" value="Unassembled WGS sequence"/>
</dbReference>
<organism evidence="1 2">
    <name type="scientific">Arabis nemorensis</name>
    <dbReference type="NCBI Taxonomy" id="586526"/>
    <lineage>
        <taxon>Eukaryota</taxon>
        <taxon>Viridiplantae</taxon>
        <taxon>Streptophyta</taxon>
        <taxon>Embryophyta</taxon>
        <taxon>Tracheophyta</taxon>
        <taxon>Spermatophyta</taxon>
        <taxon>Magnoliopsida</taxon>
        <taxon>eudicotyledons</taxon>
        <taxon>Gunneridae</taxon>
        <taxon>Pentapetalae</taxon>
        <taxon>rosids</taxon>
        <taxon>malvids</taxon>
        <taxon>Brassicales</taxon>
        <taxon>Brassicaceae</taxon>
        <taxon>Arabideae</taxon>
        <taxon>Arabis</taxon>
    </lineage>
</organism>
<evidence type="ECO:0000313" key="2">
    <source>
        <dbReference type="Proteomes" id="UP000489600"/>
    </source>
</evidence>
<reference evidence="1" key="1">
    <citation type="submission" date="2019-07" db="EMBL/GenBank/DDBJ databases">
        <authorList>
            <person name="Dittberner H."/>
        </authorList>
    </citation>
    <scope>NUCLEOTIDE SEQUENCE [LARGE SCALE GENOMIC DNA]</scope>
</reference>
<accession>A0A565BI17</accession>
<keyword evidence="2" id="KW-1185">Reference proteome</keyword>
<name>A0A565BI17_9BRAS</name>
<protein>
    <submittedName>
        <fullName evidence="1">Uncharacterized protein</fullName>
    </submittedName>
</protein>
<comment type="caution">
    <text evidence="1">The sequence shown here is derived from an EMBL/GenBank/DDBJ whole genome shotgun (WGS) entry which is preliminary data.</text>
</comment>
<proteinExistence type="predicted"/>
<sequence length="61" mass="7097">MDECSDKQGLAKRCLWENRLRLRSHSINKLKVLQGHWFTEEQLAALFLICGHVTVTLAMTR</sequence>